<dbReference type="Proteomes" id="UP000223527">
    <property type="component" value="Unassembled WGS sequence"/>
</dbReference>
<dbReference type="CDD" id="cd03023">
    <property type="entry name" value="DsbA_Com1_like"/>
    <property type="match status" value="1"/>
</dbReference>
<dbReference type="PROSITE" id="PS51352">
    <property type="entry name" value="THIOREDOXIN_2"/>
    <property type="match status" value="1"/>
</dbReference>
<dbReference type="PANTHER" id="PTHR35272">
    <property type="entry name" value="THIOL:DISULFIDE INTERCHANGE PROTEIN DSBC-RELATED"/>
    <property type="match status" value="1"/>
</dbReference>
<dbReference type="GO" id="GO:0016491">
    <property type="term" value="F:oxidoreductase activity"/>
    <property type="evidence" value="ECO:0007669"/>
    <property type="project" value="InterPro"/>
</dbReference>
<evidence type="ECO:0000256" key="1">
    <source>
        <dbReference type="SAM" id="SignalP"/>
    </source>
</evidence>
<dbReference type="OrthoDB" id="9780147at2"/>
<sequence length="255" mass="27931">MPFLRVALLALAPLALAPLAAAPALAQPLTPEQRGEVVEILREALKRDPSILREAFATLEQAEQQERAAAQREAILAQSAALLRDPADPVRGNPRGDLAIVEFFDVRCGYCKMMHPAIQALLAEDPQIRVVMKDLPVLGPASVMASRALLAAQRQDRYAAYQDALMQLRGEPTEAALRVEAERVGLDWTRLRRDMEDPAIQARLRHNLELARQMSIQGTPALVIGGTLVPGAVDLPALRQLVEQARREGAGRKDQ</sequence>
<organism evidence="3 4">
    <name type="scientific">Teichococcus rhizosphaerae</name>
    <dbReference type="NCBI Taxonomy" id="1335062"/>
    <lineage>
        <taxon>Bacteria</taxon>
        <taxon>Pseudomonadati</taxon>
        <taxon>Pseudomonadota</taxon>
        <taxon>Alphaproteobacteria</taxon>
        <taxon>Acetobacterales</taxon>
        <taxon>Roseomonadaceae</taxon>
        <taxon>Roseomonas</taxon>
    </lineage>
</organism>
<name>A0A2C7AF47_9PROT</name>
<accession>A0A2C7AF47</accession>
<dbReference type="EMBL" id="PDNU01000005">
    <property type="protein sequence ID" value="PHK96065.1"/>
    <property type="molecule type" value="Genomic_DNA"/>
</dbReference>
<gene>
    <name evidence="3" type="ORF">CR162_05210</name>
</gene>
<reference evidence="3 4" key="1">
    <citation type="submission" date="2017-10" db="EMBL/GenBank/DDBJ databases">
        <authorList>
            <person name="Banno H."/>
            <person name="Chua N.-H."/>
        </authorList>
    </citation>
    <scope>NUCLEOTIDE SEQUENCE [LARGE SCALE GENOMIC DNA]</scope>
    <source>
        <strain evidence="3 4">YW11</strain>
    </source>
</reference>
<comment type="caution">
    <text evidence="3">The sequence shown here is derived from an EMBL/GenBank/DDBJ whole genome shotgun (WGS) entry which is preliminary data.</text>
</comment>
<dbReference type="InterPro" id="IPR001853">
    <property type="entry name" value="DSBA-like_thioredoxin_dom"/>
</dbReference>
<evidence type="ECO:0000259" key="2">
    <source>
        <dbReference type="PROSITE" id="PS51352"/>
    </source>
</evidence>
<feature type="chain" id="PRO_5012587034" evidence="1">
    <location>
        <begin position="27"/>
        <end position="255"/>
    </location>
</feature>
<keyword evidence="1" id="KW-0732">Signal</keyword>
<dbReference type="Gene3D" id="3.40.30.10">
    <property type="entry name" value="Glutaredoxin"/>
    <property type="match status" value="1"/>
</dbReference>
<evidence type="ECO:0000313" key="3">
    <source>
        <dbReference type="EMBL" id="PHK96065.1"/>
    </source>
</evidence>
<dbReference type="SUPFAM" id="SSF52833">
    <property type="entry name" value="Thioredoxin-like"/>
    <property type="match status" value="1"/>
</dbReference>
<evidence type="ECO:0000313" key="4">
    <source>
        <dbReference type="Proteomes" id="UP000223527"/>
    </source>
</evidence>
<dbReference type="Pfam" id="PF01323">
    <property type="entry name" value="DSBA"/>
    <property type="match status" value="1"/>
</dbReference>
<feature type="signal peptide" evidence="1">
    <location>
        <begin position="1"/>
        <end position="26"/>
    </location>
</feature>
<proteinExistence type="predicted"/>
<keyword evidence="4" id="KW-1185">Reference proteome</keyword>
<dbReference type="PANTHER" id="PTHR35272:SF3">
    <property type="entry name" value="THIOL:DISULFIDE INTERCHANGE PROTEIN DSBC"/>
    <property type="match status" value="1"/>
</dbReference>
<protein>
    <submittedName>
        <fullName evidence="3">Disulfide bond formation protein DsbA</fullName>
    </submittedName>
</protein>
<dbReference type="InterPro" id="IPR051470">
    <property type="entry name" value="Thiol:disulfide_interchange"/>
</dbReference>
<feature type="domain" description="Thioredoxin" evidence="2">
    <location>
        <begin position="16"/>
        <end position="247"/>
    </location>
</feature>
<dbReference type="InterPro" id="IPR036249">
    <property type="entry name" value="Thioredoxin-like_sf"/>
</dbReference>
<dbReference type="InterPro" id="IPR013766">
    <property type="entry name" value="Thioredoxin_domain"/>
</dbReference>
<dbReference type="AlphaFoldDB" id="A0A2C7AF47"/>